<dbReference type="GO" id="GO:0043190">
    <property type="term" value="C:ATP-binding cassette (ABC) transporter complex"/>
    <property type="evidence" value="ECO:0007669"/>
    <property type="project" value="InterPro"/>
</dbReference>
<dbReference type="PANTHER" id="PTHR30477">
    <property type="entry name" value="ABC-TRANSPORTER METAL-BINDING PROTEIN"/>
    <property type="match status" value="1"/>
</dbReference>
<proteinExistence type="inferred from homology"/>
<dbReference type="GO" id="GO:0010043">
    <property type="term" value="P:response to zinc ion"/>
    <property type="evidence" value="ECO:0007669"/>
    <property type="project" value="TreeGrafter"/>
</dbReference>
<keyword evidence="5 7" id="KW-0472">Membrane</keyword>
<evidence type="ECO:0000256" key="5">
    <source>
        <dbReference type="ARBA" id="ARBA00023136"/>
    </source>
</evidence>
<feature type="transmembrane region" description="Helical" evidence="7">
    <location>
        <begin position="12"/>
        <end position="30"/>
    </location>
</feature>
<dbReference type="AlphaFoldDB" id="A0A2J9PN79"/>
<feature type="transmembrane region" description="Helical" evidence="7">
    <location>
        <begin position="168"/>
        <end position="187"/>
    </location>
</feature>
<evidence type="ECO:0000313" key="9">
    <source>
        <dbReference type="Proteomes" id="UP000192813"/>
    </source>
</evidence>
<evidence type="ECO:0000256" key="4">
    <source>
        <dbReference type="ARBA" id="ARBA00022989"/>
    </source>
</evidence>
<gene>
    <name evidence="8" type="ORF">A6J77_006000</name>
</gene>
<dbReference type="EMBL" id="NBTM02000001">
    <property type="protein sequence ID" value="PNL91799.1"/>
    <property type="molecule type" value="Genomic_DNA"/>
</dbReference>
<feature type="transmembrane region" description="Helical" evidence="7">
    <location>
        <begin position="62"/>
        <end position="78"/>
    </location>
</feature>
<dbReference type="GO" id="GO:0055085">
    <property type="term" value="P:transmembrane transport"/>
    <property type="evidence" value="ECO:0007669"/>
    <property type="project" value="InterPro"/>
</dbReference>
<protein>
    <submittedName>
        <fullName evidence="8">Zinc ABC transporter permease</fullName>
    </submittedName>
</protein>
<evidence type="ECO:0000313" key="8">
    <source>
        <dbReference type="EMBL" id="PNL91799.1"/>
    </source>
</evidence>
<dbReference type="InterPro" id="IPR001626">
    <property type="entry name" value="ABC_TroCD"/>
</dbReference>
<feature type="transmembrane region" description="Helical" evidence="7">
    <location>
        <begin position="90"/>
        <end position="108"/>
    </location>
</feature>
<dbReference type="RefSeq" id="WP_083069048.1">
    <property type="nucleotide sequence ID" value="NZ_JALXKY010000001.1"/>
</dbReference>
<keyword evidence="3 6" id="KW-0812">Transmembrane</keyword>
<feature type="transmembrane region" description="Helical" evidence="7">
    <location>
        <begin position="217"/>
        <end position="238"/>
    </location>
</feature>
<dbReference type="SUPFAM" id="SSF81345">
    <property type="entry name" value="ABC transporter involved in vitamin B12 uptake, BtuC"/>
    <property type="match status" value="1"/>
</dbReference>
<organism evidence="8 9">
    <name type="scientific">Aerococcus viridans</name>
    <dbReference type="NCBI Taxonomy" id="1377"/>
    <lineage>
        <taxon>Bacteria</taxon>
        <taxon>Bacillati</taxon>
        <taxon>Bacillota</taxon>
        <taxon>Bacilli</taxon>
        <taxon>Lactobacillales</taxon>
        <taxon>Aerococcaceae</taxon>
        <taxon>Aerococcus</taxon>
    </lineage>
</organism>
<keyword evidence="4 7" id="KW-1133">Transmembrane helix</keyword>
<feature type="transmembrane region" description="Helical" evidence="7">
    <location>
        <begin position="128"/>
        <end position="147"/>
    </location>
</feature>
<evidence type="ECO:0000256" key="1">
    <source>
        <dbReference type="ARBA" id="ARBA00004141"/>
    </source>
</evidence>
<evidence type="ECO:0000256" key="2">
    <source>
        <dbReference type="ARBA" id="ARBA00008034"/>
    </source>
</evidence>
<evidence type="ECO:0000256" key="7">
    <source>
        <dbReference type="SAM" id="Phobius"/>
    </source>
</evidence>
<sequence length="266" mass="28501">MEMFQYEFMGRAFIAATAISFISPILGLLLIMRKQSLMADTLAHISLAGVAFGYLLGVEPTITTILFVAAAALILEYLRVVYAHYSDISVAMMMSGGMALALLLLNQVDSAASINAYLFGSIVTVSSLQVYILVGLAVFIVAGYFIFKRPLYLVSFDENTAYTAGLPVRMISVIFSIITGMAIALIMPIAGSLLVSAIIVMPAAIALRLVKNFDSVIIVGVIIAMFGMFAGLTTSYYLDTPPGATIVAIFVLIFIIESGFLKITKG</sequence>
<dbReference type="PANTHER" id="PTHR30477:SF0">
    <property type="entry name" value="METAL TRANSPORT SYSTEM MEMBRANE PROTEIN TM_0125-RELATED"/>
    <property type="match status" value="1"/>
</dbReference>
<dbReference type="Gene3D" id="1.10.3470.10">
    <property type="entry name" value="ABC transporter involved in vitamin B12 uptake, BtuC"/>
    <property type="match status" value="1"/>
</dbReference>
<feature type="transmembrane region" description="Helical" evidence="7">
    <location>
        <begin position="244"/>
        <end position="263"/>
    </location>
</feature>
<dbReference type="Proteomes" id="UP000192813">
    <property type="component" value="Unassembled WGS sequence"/>
</dbReference>
<reference evidence="9" key="1">
    <citation type="submission" date="2017-12" db="EMBL/GenBank/DDBJ databases">
        <title>FDA dAtabase for Regulatory Grade micrObial Sequences (FDA-ARGOS): Supporting development and validation of Infectious Disease Dx tests.</title>
        <authorList>
            <person name="Hoffmann M."/>
            <person name="Allard M."/>
            <person name="Evans P."/>
            <person name="Brown E."/>
            <person name="Tallon L."/>
            <person name="Sadzewicz L."/>
            <person name="Sengamalay N."/>
            <person name="Ott S."/>
            <person name="Godinez A."/>
            <person name="Nagaraj S."/>
            <person name="Vavikolanu K."/>
            <person name="Aluvathingal J."/>
            <person name="Nadendla S."/>
            <person name="Sichtig H."/>
        </authorList>
    </citation>
    <scope>NUCLEOTIDE SEQUENCE [LARGE SCALE GENOMIC DNA]</scope>
    <source>
        <strain evidence="9">FDAARGOS_249</strain>
    </source>
</reference>
<keyword evidence="6" id="KW-0813">Transport</keyword>
<comment type="caution">
    <text evidence="8">The sequence shown here is derived from an EMBL/GenBank/DDBJ whole genome shotgun (WGS) entry which is preliminary data.</text>
</comment>
<name>A0A2J9PN79_9LACT</name>
<comment type="similarity">
    <text evidence="2 6">Belongs to the ABC-3 integral membrane protein family.</text>
</comment>
<comment type="subcellular location">
    <subcellularLocation>
        <location evidence="6">Cell membrane</location>
        <topology evidence="6">Multi-pass membrane protein</topology>
    </subcellularLocation>
    <subcellularLocation>
        <location evidence="1">Membrane</location>
        <topology evidence="1">Multi-pass membrane protein</topology>
    </subcellularLocation>
</comment>
<dbReference type="Pfam" id="PF00950">
    <property type="entry name" value="ABC-3"/>
    <property type="match status" value="1"/>
</dbReference>
<evidence type="ECO:0000256" key="3">
    <source>
        <dbReference type="ARBA" id="ARBA00022692"/>
    </source>
</evidence>
<evidence type="ECO:0000256" key="6">
    <source>
        <dbReference type="RuleBase" id="RU003943"/>
    </source>
</evidence>
<accession>A0A2J9PN79</accession>
<dbReference type="InterPro" id="IPR037294">
    <property type="entry name" value="ABC_BtuC-like"/>
</dbReference>